<comment type="subcellular location">
    <subcellularLocation>
        <location evidence="1">Cell membrane</location>
        <topology evidence="1">Multi-pass membrane protein</topology>
    </subcellularLocation>
</comment>
<accession>A0A1H0XZF5</accession>
<evidence type="ECO:0000256" key="4">
    <source>
        <dbReference type="ARBA" id="ARBA00022692"/>
    </source>
</evidence>
<evidence type="ECO:0000256" key="3">
    <source>
        <dbReference type="ARBA" id="ARBA00022475"/>
    </source>
</evidence>
<gene>
    <name evidence="8" type="ORF">SAMN05216392_0315</name>
</gene>
<feature type="transmembrane region" description="Helical" evidence="7">
    <location>
        <begin position="411"/>
        <end position="432"/>
    </location>
</feature>
<feature type="transmembrane region" description="Helical" evidence="7">
    <location>
        <begin position="80"/>
        <end position="102"/>
    </location>
</feature>
<dbReference type="GO" id="GO:0005886">
    <property type="term" value="C:plasma membrane"/>
    <property type="evidence" value="ECO:0007669"/>
    <property type="project" value="UniProtKB-SubCell"/>
</dbReference>
<reference evidence="8 9" key="1">
    <citation type="submission" date="2016-10" db="EMBL/GenBank/DDBJ databases">
        <authorList>
            <person name="de Groot N.N."/>
        </authorList>
    </citation>
    <scope>NUCLEOTIDE SEQUENCE [LARGE SCALE GENOMIC DNA]</scope>
    <source>
        <strain evidence="8 9">Sb05</strain>
    </source>
</reference>
<dbReference type="EMBL" id="FNKE01000001">
    <property type="protein sequence ID" value="SDQ08289.1"/>
    <property type="molecule type" value="Genomic_DNA"/>
</dbReference>
<keyword evidence="6 7" id="KW-0472">Membrane</keyword>
<feature type="transmembrane region" description="Helical" evidence="7">
    <location>
        <begin position="378"/>
        <end position="399"/>
    </location>
</feature>
<dbReference type="PANTHER" id="PTHR30250">
    <property type="entry name" value="PST FAMILY PREDICTED COLANIC ACID TRANSPORTER"/>
    <property type="match status" value="1"/>
</dbReference>
<name>A0A1H0XZF5_STREI</name>
<feature type="transmembrane region" description="Helical" evidence="7">
    <location>
        <begin position="291"/>
        <end position="310"/>
    </location>
</feature>
<evidence type="ECO:0000313" key="8">
    <source>
        <dbReference type="EMBL" id="SDQ08289.1"/>
    </source>
</evidence>
<sequence length="476" mass="53449">MKNSKKSVIKGLFWTLSERFMSQIVSVIVTIILTRLLAPEDYGVVSVVTVIITILNVFMTSGFSASLIQQEDVEQIDYSTVLYFSIFLGCMLYIGVFVFSPILATFYSLPQLELVLKILALKIPLSALNSVQQAYVSRNMLFKKFFISTVTATVVSGVIGVAMAYSNFGVWSLVAQDLSNVITISVVLWFSVGWRPTFQFSFKRLKLLFDFGVKIFIQTLFNTIYANIRSLLIGGFYSPTDLAYYTKGNQYPNLIVTNVDTAVSKTMFPVMSREQNDLIRIKILTRKTAQVSSYIMSPILIGFFVCAKQIVSVVMTDKWLPAVPYIRIICVCLLIRASQTAILQAIKSIGRSDVVLKMDIPVRVLALIILMFTIRLGVIYIAISEIIIEFLALLIYSYYSSKLLNYGYLEIFYDFLKNVALAVSMGIVVYFVGVFSGLSVLLTLLIQIIVGGITYIILSILLKNESWLLFNSSVKK</sequence>
<feature type="transmembrane region" description="Helical" evidence="7">
    <location>
        <begin position="20"/>
        <end position="38"/>
    </location>
</feature>
<dbReference type="AlphaFoldDB" id="A0A1H0XZF5"/>
<dbReference type="CDD" id="cd13127">
    <property type="entry name" value="MATE_tuaB_like"/>
    <property type="match status" value="1"/>
</dbReference>
<keyword evidence="3" id="KW-1003">Cell membrane</keyword>
<dbReference type="OrthoDB" id="9770347at2"/>
<dbReference type="InterPro" id="IPR050833">
    <property type="entry name" value="Poly_Biosynth_Transport"/>
</dbReference>
<dbReference type="RefSeq" id="WP_074559851.1">
    <property type="nucleotide sequence ID" value="NZ_FNKE01000001.1"/>
</dbReference>
<feature type="transmembrane region" description="Helical" evidence="7">
    <location>
        <begin position="145"/>
        <end position="166"/>
    </location>
</feature>
<evidence type="ECO:0000256" key="7">
    <source>
        <dbReference type="SAM" id="Phobius"/>
    </source>
</evidence>
<dbReference type="Pfam" id="PF13440">
    <property type="entry name" value="Polysacc_synt_3"/>
    <property type="match status" value="1"/>
</dbReference>
<keyword evidence="4 7" id="KW-0812">Transmembrane</keyword>
<evidence type="ECO:0000256" key="5">
    <source>
        <dbReference type="ARBA" id="ARBA00022989"/>
    </source>
</evidence>
<protein>
    <submittedName>
        <fullName evidence="8">Membrane protein involved in the export of O-antigen and teichoic acid</fullName>
    </submittedName>
</protein>
<keyword evidence="5 7" id="KW-1133">Transmembrane helix</keyword>
<proteinExistence type="inferred from homology"/>
<evidence type="ECO:0000256" key="1">
    <source>
        <dbReference type="ARBA" id="ARBA00004651"/>
    </source>
</evidence>
<comment type="similarity">
    <text evidence="2">Belongs to the polysaccharide synthase family.</text>
</comment>
<evidence type="ECO:0000313" key="9">
    <source>
        <dbReference type="Proteomes" id="UP000182870"/>
    </source>
</evidence>
<dbReference type="Proteomes" id="UP000182870">
    <property type="component" value="Unassembled WGS sequence"/>
</dbReference>
<feature type="transmembrane region" description="Helical" evidence="7">
    <location>
        <begin position="44"/>
        <end position="68"/>
    </location>
</feature>
<dbReference type="PANTHER" id="PTHR30250:SF10">
    <property type="entry name" value="LIPOPOLYSACCHARIDE BIOSYNTHESIS PROTEIN WZXC"/>
    <property type="match status" value="1"/>
</dbReference>
<feature type="transmembrane region" description="Helical" evidence="7">
    <location>
        <begin position="438"/>
        <end position="462"/>
    </location>
</feature>
<organism evidence="8 9">
    <name type="scientific">Streptococcus equinus</name>
    <name type="common">Streptococcus bovis</name>
    <dbReference type="NCBI Taxonomy" id="1335"/>
    <lineage>
        <taxon>Bacteria</taxon>
        <taxon>Bacillati</taxon>
        <taxon>Bacillota</taxon>
        <taxon>Bacilli</taxon>
        <taxon>Lactobacillales</taxon>
        <taxon>Streptococcaceae</taxon>
        <taxon>Streptococcus</taxon>
    </lineage>
</organism>
<feature type="transmembrane region" description="Helical" evidence="7">
    <location>
        <begin position="322"/>
        <end position="342"/>
    </location>
</feature>
<evidence type="ECO:0000256" key="2">
    <source>
        <dbReference type="ARBA" id="ARBA00007430"/>
    </source>
</evidence>
<feature type="transmembrane region" description="Helical" evidence="7">
    <location>
        <begin position="178"/>
        <end position="198"/>
    </location>
</feature>
<evidence type="ECO:0000256" key="6">
    <source>
        <dbReference type="ARBA" id="ARBA00023136"/>
    </source>
</evidence>